<dbReference type="AlphaFoldDB" id="A0A1N6E5K8"/>
<reference evidence="3" key="1">
    <citation type="submission" date="2016-11" db="EMBL/GenBank/DDBJ databases">
        <authorList>
            <person name="Varghese N."/>
            <person name="Submissions S."/>
        </authorList>
    </citation>
    <scope>NUCLEOTIDE SEQUENCE [LARGE SCALE GENOMIC DNA]</scope>
    <source>
        <strain evidence="3">DSM 17456</strain>
    </source>
</reference>
<dbReference type="PROSITE" id="PS51257">
    <property type="entry name" value="PROKAR_LIPOPROTEIN"/>
    <property type="match status" value="1"/>
</dbReference>
<sequence>MTPTKRLVCMMAACVLLITAAGCGFKSDPKPASSADLFELKTIETSVQNPCINVSGDISGNIRNVDGLLIEVQKAGEQADCPGCPFKADEEFLFTPSELGLISNNGKFNTTICPTQISTLYRLKVTAKSKYFGMPDSTRGEYFIEMP</sequence>
<dbReference type="Proteomes" id="UP000184694">
    <property type="component" value="Unassembled WGS sequence"/>
</dbReference>
<dbReference type="RefSeq" id="WP_074215569.1">
    <property type="nucleotide sequence ID" value="NZ_FSRG01000003.1"/>
</dbReference>
<dbReference type="STRING" id="1121457.SAMN02745161_0726"/>
<gene>
    <name evidence="2" type="ORF">SAMN02745161_0726</name>
</gene>
<organism evidence="2 3">
    <name type="scientific">Halodesulfovibrio marinisediminis DSM 17456</name>
    <dbReference type="NCBI Taxonomy" id="1121457"/>
    <lineage>
        <taxon>Bacteria</taxon>
        <taxon>Pseudomonadati</taxon>
        <taxon>Thermodesulfobacteriota</taxon>
        <taxon>Desulfovibrionia</taxon>
        <taxon>Desulfovibrionales</taxon>
        <taxon>Desulfovibrionaceae</taxon>
        <taxon>Halodesulfovibrio</taxon>
    </lineage>
</organism>
<feature type="chain" id="PRO_5009935593" description="Lipoprotein" evidence="1">
    <location>
        <begin position="21"/>
        <end position="147"/>
    </location>
</feature>
<evidence type="ECO:0000313" key="3">
    <source>
        <dbReference type="Proteomes" id="UP000184694"/>
    </source>
</evidence>
<feature type="signal peptide" evidence="1">
    <location>
        <begin position="1"/>
        <end position="20"/>
    </location>
</feature>
<evidence type="ECO:0000256" key="1">
    <source>
        <dbReference type="SAM" id="SignalP"/>
    </source>
</evidence>
<keyword evidence="3" id="KW-1185">Reference proteome</keyword>
<dbReference type="OrthoDB" id="5470981at2"/>
<name>A0A1N6E5K8_9BACT</name>
<protein>
    <recommendedName>
        <fullName evidence="4">Lipoprotein</fullName>
    </recommendedName>
</protein>
<proteinExistence type="predicted"/>
<dbReference type="EMBL" id="FSRG01000003">
    <property type="protein sequence ID" value="SIN78299.1"/>
    <property type="molecule type" value="Genomic_DNA"/>
</dbReference>
<accession>A0A1N6E5K8</accession>
<keyword evidence="1" id="KW-0732">Signal</keyword>
<evidence type="ECO:0000313" key="2">
    <source>
        <dbReference type="EMBL" id="SIN78299.1"/>
    </source>
</evidence>
<evidence type="ECO:0008006" key="4">
    <source>
        <dbReference type="Google" id="ProtNLM"/>
    </source>
</evidence>